<dbReference type="SMART" id="SM00884">
    <property type="entry name" value="Cullin_Nedd8"/>
    <property type="match status" value="1"/>
</dbReference>
<dbReference type="InterPro" id="IPR036317">
    <property type="entry name" value="Cullin_homology_sf"/>
</dbReference>
<dbReference type="FunFam" id="1.10.10.10:FF:000050">
    <property type="entry name" value="Cullin 4B"/>
    <property type="match status" value="1"/>
</dbReference>
<keyword evidence="2" id="KW-1017">Isopeptide bond</keyword>
<dbReference type="Proteomes" id="UP001142055">
    <property type="component" value="Chromosome 1"/>
</dbReference>
<dbReference type="InterPro" id="IPR019559">
    <property type="entry name" value="Cullin_neddylation_domain"/>
</dbReference>
<comment type="caution">
    <text evidence="7">The sequence shown here is derived from an EMBL/GenBank/DDBJ whole genome shotgun (WGS) entry which is preliminary data.</text>
</comment>
<name>A0A9Q0MA85_BLOTA</name>
<evidence type="ECO:0000256" key="4">
    <source>
        <dbReference type="PROSITE-ProRule" id="PRU00330"/>
    </source>
</evidence>
<dbReference type="SUPFAM" id="SSF74788">
    <property type="entry name" value="Cullin repeat-like"/>
    <property type="match status" value="1"/>
</dbReference>
<dbReference type="PANTHER" id="PTHR11932">
    <property type="entry name" value="CULLIN"/>
    <property type="match status" value="1"/>
</dbReference>
<dbReference type="FunFam" id="1.20.1310.10:FF:000002">
    <property type="entry name" value="cullin-3 isoform X1"/>
    <property type="match status" value="1"/>
</dbReference>
<dbReference type="InterPro" id="IPR045093">
    <property type="entry name" value="Cullin"/>
</dbReference>
<dbReference type="InterPro" id="IPR001373">
    <property type="entry name" value="Cullin_N"/>
</dbReference>
<dbReference type="AlphaFoldDB" id="A0A9Q0MA85"/>
<keyword evidence="8" id="KW-1185">Reference proteome</keyword>
<protein>
    <recommendedName>
        <fullName evidence="6">Cullin family profile domain-containing protein</fullName>
    </recommendedName>
</protein>
<evidence type="ECO:0000256" key="1">
    <source>
        <dbReference type="ARBA" id="ARBA00006019"/>
    </source>
</evidence>
<dbReference type="SMART" id="SM00182">
    <property type="entry name" value="CULLIN"/>
    <property type="match status" value="1"/>
</dbReference>
<dbReference type="Pfam" id="PF10557">
    <property type="entry name" value="Cullin_Nedd8"/>
    <property type="match status" value="1"/>
</dbReference>
<sequence length="775" mass="91565">MPTKNLSSAKRSQEWDYSMPSKKLIIRNYKGLQDSSGYYDKCWCYLEEAINSILKPNETSNFNHISLENLYSYVHNLCLAKKSSLTYSQLREQIQNYIRQTLLSKQFAEFEEWTDNQYLSKLEVCWNCFCIQMKMIRNIFLHLDRTYVLQNAKINSIWDLSLELFREILILDKSIYPKLIQSLLNLIARDRENESQRLHRSLIRNILRMLHDLNIYERFETEFLKESQQYFRTQGSHNIQLVGTMTIEILMKYLDFIDFKLNEESERLIAFQIEAYHTSKKLVNIIEKELIDSHLDSILTNKVFAKLLDDPNLNKYNRLVYELLNQVPTGATRLCIAFNQFIKFKGRTMVQVACSDQEREKTLIQDLIDFKDRMDKLVQDCYSANERFINSLKEAFENFINICTNKMAELIAKYVDDKLRQVKEDDGFDNLLDKVMVMFRFIHGKDIFEAFYQRDLSKRLLGGKSASNDAEKLMLLKLKQECGGAFTSKLESMFKDIELSKELTASFDKYLKSEKAVIDHKLSRDFDMNVFVLTTGIWPSTKSPQLLLTDELQHYQTIFTNFYLTKHQGRKLTWQDSFGHCVVKASYDKFDKDFQVSFIQTLVLLQFMQNDERSLKDIRNAVLTKDPSSDTVKTSDENELRRTLQSLACGKVRVLSKRPKGRDIEDDDSFVFNHDFQHKLMRIKINQVQWKESFEENVATQVRVTQDRQYQLDAALVRIMKSRKTMEHSALVTDVYDKINFPVASQELKKRIESLIERDYLKREKDDLNMYHYVA</sequence>
<dbReference type="Gene3D" id="1.10.10.10">
    <property type="entry name" value="Winged helix-like DNA-binding domain superfamily/Winged helix DNA-binding domain"/>
    <property type="match status" value="1"/>
</dbReference>
<dbReference type="Gene3D" id="1.20.1310.10">
    <property type="entry name" value="Cullin Repeats"/>
    <property type="match status" value="4"/>
</dbReference>
<comment type="similarity">
    <text evidence="1 4 5">Belongs to the cullin family.</text>
</comment>
<proteinExistence type="inferred from homology"/>
<dbReference type="SUPFAM" id="SSF75632">
    <property type="entry name" value="Cullin homology domain"/>
    <property type="match status" value="1"/>
</dbReference>
<dbReference type="GO" id="GO:0006511">
    <property type="term" value="P:ubiquitin-dependent protein catabolic process"/>
    <property type="evidence" value="ECO:0007669"/>
    <property type="project" value="InterPro"/>
</dbReference>
<dbReference type="Pfam" id="PF26557">
    <property type="entry name" value="Cullin_AB"/>
    <property type="match status" value="1"/>
</dbReference>
<dbReference type="InterPro" id="IPR059120">
    <property type="entry name" value="Cullin-like_AB"/>
</dbReference>
<dbReference type="InterPro" id="IPR036388">
    <property type="entry name" value="WH-like_DNA-bd_sf"/>
</dbReference>
<dbReference type="Gene3D" id="3.30.230.130">
    <property type="entry name" value="Cullin, Chain C, Domain 2"/>
    <property type="match status" value="1"/>
</dbReference>
<dbReference type="EMBL" id="JAPWDV010000001">
    <property type="protein sequence ID" value="KAJ6221834.1"/>
    <property type="molecule type" value="Genomic_DNA"/>
</dbReference>
<evidence type="ECO:0000259" key="6">
    <source>
        <dbReference type="PROSITE" id="PS50069"/>
    </source>
</evidence>
<dbReference type="InterPro" id="IPR016157">
    <property type="entry name" value="Cullin_CS"/>
</dbReference>
<dbReference type="Pfam" id="PF00888">
    <property type="entry name" value="Cullin"/>
    <property type="match status" value="1"/>
</dbReference>
<organism evidence="7 8">
    <name type="scientific">Blomia tropicalis</name>
    <name type="common">Mite</name>
    <dbReference type="NCBI Taxonomy" id="40697"/>
    <lineage>
        <taxon>Eukaryota</taxon>
        <taxon>Metazoa</taxon>
        <taxon>Ecdysozoa</taxon>
        <taxon>Arthropoda</taxon>
        <taxon>Chelicerata</taxon>
        <taxon>Arachnida</taxon>
        <taxon>Acari</taxon>
        <taxon>Acariformes</taxon>
        <taxon>Sarcoptiformes</taxon>
        <taxon>Astigmata</taxon>
        <taxon>Glycyphagoidea</taxon>
        <taxon>Echimyopodidae</taxon>
        <taxon>Blomia</taxon>
    </lineage>
</organism>
<dbReference type="InterPro" id="IPR016159">
    <property type="entry name" value="Cullin_repeat-like_dom_sf"/>
</dbReference>
<dbReference type="SUPFAM" id="SSF46785">
    <property type="entry name" value="Winged helix' DNA-binding domain"/>
    <property type="match status" value="1"/>
</dbReference>
<feature type="domain" description="Cullin family profile" evidence="6">
    <location>
        <begin position="406"/>
        <end position="622"/>
    </location>
</feature>
<gene>
    <name evidence="7" type="ORF">RDWZM_000379</name>
</gene>
<reference evidence="7" key="1">
    <citation type="submission" date="2022-12" db="EMBL/GenBank/DDBJ databases">
        <title>Genome assemblies of Blomia tropicalis.</title>
        <authorList>
            <person name="Cui Y."/>
        </authorList>
    </citation>
    <scope>NUCLEOTIDE SEQUENCE</scope>
    <source>
        <tissue evidence="7">Adult mites</tissue>
    </source>
</reference>
<evidence type="ECO:0000313" key="8">
    <source>
        <dbReference type="Proteomes" id="UP001142055"/>
    </source>
</evidence>
<evidence type="ECO:0000313" key="7">
    <source>
        <dbReference type="EMBL" id="KAJ6221834.1"/>
    </source>
</evidence>
<dbReference type="GO" id="GO:0031625">
    <property type="term" value="F:ubiquitin protein ligase binding"/>
    <property type="evidence" value="ECO:0007669"/>
    <property type="project" value="InterPro"/>
</dbReference>
<dbReference type="OrthoDB" id="27073at2759"/>
<evidence type="ECO:0000256" key="2">
    <source>
        <dbReference type="ARBA" id="ARBA00022499"/>
    </source>
</evidence>
<dbReference type="InterPro" id="IPR016158">
    <property type="entry name" value="Cullin_homology"/>
</dbReference>
<dbReference type="GO" id="GO:0031461">
    <property type="term" value="C:cullin-RING ubiquitin ligase complex"/>
    <property type="evidence" value="ECO:0007669"/>
    <property type="project" value="InterPro"/>
</dbReference>
<dbReference type="InterPro" id="IPR036390">
    <property type="entry name" value="WH_DNA-bd_sf"/>
</dbReference>
<evidence type="ECO:0000256" key="5">
    <source>
        <dbReference type="RuleBase" id="RU003829"/>
    </source>
</evidence>
<evidence type="ECO:0000256" key="3">
    <source>
        <dbReference type="ARBA" id="ARBA00022843"/>
    </source>
</evidence>
<dbReference type="PROSITE" id="PS50069">
    <property type="entry name" value="CULLIN_2"/>
    <property type="match status" value="1"/>
</dbReference>
<dbReference type="PROSITE" id="PS01256">
    <property type="entry name" value="CULLIN_1"/>
    <property type="match status" value="1"/>
</dbReference>
<keyword evidence="3" id="KW-0832">Ubl conjugation</keyword>
<accession>A0A9Q0MA85</accession>